<comment type="caution">
    <text evidence="5">The sequence shown here is derived from an EMBL/GenBank/DDBJ whole genome shotgun (WGS) entry which is preliminary data.</text>
</comment>
<evidence type="ECO:0000256" key="1">
    <source>
        <dbReference type="ARBA" id="ARBA00024322"/>
    </source>
</evidence>
<dbReference type="PANTHER" id="PTHR33941">
    <property type="entry name" value="PROPANEDIOL UTILIZATION PROTEIN PDUA"/>
    <property type="match status" value="1"/>
</dbReference>
<dbReference type="EMBL" id="JACQWF010000162">
    <property type="protein sequence ID" value="MBI4595449.1"/>
    <property type="molecule type" value="Genomic_DNA"/>
</dbReference>
<dbReference type="PROSITE" id="PS51930">
    <property type="entry name" value="BMC_2"/>
    <property type="match status" value="1"/>
</dbReference>
<feature type="domain" description="BMC" evidence="4">
    <location>
        <begin position="107"/>
        <end position="191"/>
    </location>
</feature>
<reference evidence="5" key="1">
    <citation type="submission" date="2020-07" db="EMBL/GenBank/DDBJ databases">
        <title>Huge and variable diversity of episymbiotic CPR bacteria and DPANN archaea in groundwater ecosystems.</title>
        <authorList>
            <person name="He C.Y."/>
            <person name="Keren R."/>
            <person name="Whittaker M."/>
            <person name="Farag I.F."/>
            <person name="Doudna J."/>
            <person name="Cate J.H.D."/>
            <person name="Banfield J.F."/>
        </authorList>
    </citation>
    <scope>NUCLEOTIDE SEQUENCE</scope>
    <source>
        <strain evidence="5">NC_groundwater_1482_Ag_S-0.65um_47_24</strain>
    </source>
</reference>
<dbReference type="InterPro" id="IPR044872">
    <property type="entry name" value="CcmK/CsoS1_BMC"/>
</dbReference>
<dbReference type="AlphaFoldDB" id="A0A933GMH3"/>
<dbReference type="InterPro" id="IPR050575">
    <property type="entry name" value="BMC_shell"/>
</dbReference>
<evidence type="ECO:0000313" key="5">
    <source>
        <dbReference type="EMBL" id="MBI4595449.1"/>
    </source>
</evidence>
<dbReference type="CDD" id="cd07045">
    <property type="entry name" value="BMC_CcmK_like"/>
    <property type="match status" value="1"/>
</dbReference>
<keyword evidence="2" id="KW-1283">Bacterial microcompartment</keyword>
<dbReference type="SUPFAM" id="SSF143414">
    <property type="entry name" value="CcmK-like"/>
    <property type="match status" value="2"/>
</dbReference>
<name>A0A933GMH3_UNCTE</name>
<accession>A0A933GMH3</accession>
<dbReference type="Proteomes" id="UP000772181">
    <property type="component" value="Unassembled WGS sequence"/>
</dbReference>
<dbReference type="InterPro" id="IPR000249">
    <property type="entry name" value="BMC_dom"/>
</dbReference>
<dbReference type="Pfam" id="PF00936">
    <property type="entry name" value="BMC"/>
    <property type="match status" value="2"/>
</dbReference>
<evidence type="ECO:0000313" key="6">
    <source>
        <dbReference type="Proteomes" id="UP000772181"/>
    </source>
</evidence>
<organism evidence="5 6">
    <name type="scientific">Tectimicrobiota bacterium</name>
    <dbReference type="NCBI Taxonomy" id="2528274"/>
    <lineage>
        <taxon>Bacteria</taxon>
        <taxon>Pseudomonadati</taxon>
        <taxon>Nitrospinota/Tectimicrobiota group</taxon>
        <taxon>Candidatus Tectimicrobiota</taxon>
    </lineage>
</organism>
<sequence>MIKFSLGFAEERGLAKLAKVTDGVLKSVNVRVTRYEKIGGGFVTICFIGDLASVKHGIELAAAMGIKTALIASPGPVVLALLGLNQSPQTGITISEQRGRSDYPAEAIGMIETRGFVPMVMALDAMEKAAHIKFMGYDTLGEGLVTAAVYGDISSVKHSLEAGEMAAGRAGEFVSAELISKPQLDMFRTLPKIEGIEIDRPWALGEGQES</sequence>
<comment type="subcellular location">
    <subcellularLocation>
        <location evidence="1">Bacterial microcompartment</location>
    </subcellularLocation>
</comment>
<comment type="similarity">
    <text evidence="3">Belongs to the bacterial microcompartments protein family.</text>
</comment>
<proteinExistence type="inferred from homology"/>
<evidence type="ECO:0000259" key="4">
    <source>
        <dbReference type="PROSITE" id="PS51930"/>
    </source>
</evidence>
<evidence type="ECO:0000256" key="3">
    <source>
        <dbReference type="PROSITE-ProRule" id="PRU01278"/>
    </source>
</evidence>
<dbReference type="SMART" id="SM00877">
    <property type="entry name" value="BMC"/>
    <property type="match status" value="2"/>
</dbReference>
<protein>
    <submittedName>
        <fullName evidence="5">BMC domain-containing protein</fullName>
    </submittedName>
</protein>
<evidence type="ECO:0000256" key="2">
    <source>
        <dbReference type="ARBA" id="ARBA00024446"/>
    </source>
</evidence>
<dbReference type="Gene3D" id="3.30.70.1710">
    <property type="match status" value="2"/>
</dbReference>
<gene>
    <name evidence="5" type="ORF">HY730_03620</name>
</gene>
<dbReference type="PANTHER" id="PTHR33941:SF11">
    <property type="entry name" value="BACTERIAL MICROCOMPARTMENT SHELL PROTEIN PDUJ"/>
    <property type="match status" value="1"/>
</dbReference>
<dbReference type="GO" id="GO:0031469">
    <property type="term" value="C:bacterial microcompartment"/>
    <property type="evidence" value="ECO:0007669"/>
    <property type="project" value="UniProtKB-SubCell"/>
</dbReference>
<dbReference type="InterPro" id="IPR037233">
    <property type="entry name" value="CcmK-like_sf"/>
</dbReference>